<accession>A0A2N8LAX5</accession>
<keyword evidence="1" id="KW-1133">Transmembrane helix</keyword>
<keyword evidence="1" id="KW-0812">Transmembrane</keyword>
<dbReference type="Proteomes" id="UP000235963">
    <property type="component" value="Unassembled WGS sequence"/>
</dbReference>
<dbReference type="EMBL" id="LOCM01000028">
    <property type="protein sequence ID" value="PND47311.1"/>
    <property type="molecule type" value="Genomic_DNA"/>
</dbReference>
<protein>
    <submittedName>
        <fullName evidence="2">Uncharacterized protein</fullName>
    </submittedName>
</protein>
<proteinExistence type="predicted"/>
<comment type="caution">
    <text evidence="2">The sequence shown here is derived from an EMBL/GenBank/DDBJ whole genome shotgun (WGS) entry which is preliminary data.</text>
</comment>
<dbReference type="RefSeq" id="WP_102777794.1">
    <property type="nucleotide sequence ID" value="NZ_CBCSGP010000003.1"/>
</dbReference>
<reference evidence="2 3" key="1">
    <citation type="submission" date="2015-12" db="EMBL/GenBank/DDBJ databases">
        <title>Streptococcus penaeicida sp. nov.</title>
        <authorList>
            <person name="Gomez-Gil B."/>
            <person name="Morales-Covarrubias M."/>
        </authorList>
    </citation>
    <scope>NUCLEOTIDE SEQUENCE [LARGE SCALE GENOMIC DNA]</scope>
    <source>
        <strain evidence="2 3">CAIM 1838</strain>
    </source>
</reference>
<evidence type="ECO:0000313" key="2">
    <source>
        <dbReference type="EMBL" id="PND47311.1"/>
    </source>
</evidence>
<evidence type="ECO:0000313" key="3">
    <source>
        <dbReference type="Proteomes" id="UP000235963"/>
    </source>
</evidence>
<keyword evidence="3" id="KW-1185">Reference proteome</keyword>
<organism evidence="2 3">
    <name type="scientific">Streptococcus penaeicida</name>
    <dbReference type="NCBI Taxonomy" id="1765960"/>
    <lineage>
        <taxon>Bacteria</taxon>
        <taxon>Bacillati</taxon>
        <taxon>Bacillota</taxon>
        <taxon>Bacilli</taxon>
        <taxon>Lactobacillales</taxon>
        <taxon>Streptococcaceae</taxon>
        <taxon>Streptococcus</taxon>
    </lineage>
</organism>
<dbReference type="OrthoDB" id="9819162at2"/>
<name>A0A2N8LAX5_9STRE</name>
<feature type="transmembrane region" description="Helical" evidence="1">
    <location>
        <begin position="9"/>
        <end position="33"/>
    </location>
</feature>
<evidence type="ECO:0000256" key="1">
    <source>
        <dbReference type="SAM" id="Phobius"/>
    </source>
</evidence>
<dbReference type="AlphaFoldDB" id="A0A2N8LAX5"/>
<gene>
    <name evidence="2" type="ORF">AT575_07245</name>
</gene>
<keyword evidence="1" id="KW-0472">Membrane</keyword>
<sequence>MSEKVKQVLIVLACILVTLPGVMIFGFIAYFIYDVATYDKKIDSQYNEEKFKPMLISYYKQSGFKGKIKNYTIELDSFEGYYLYSYDYVEKINGQDITYKFRDYRLPIKGIKAMPPVTSTKDLITNHLHQYDEPISLLFGKTLRSGPEAKQYEQAIKESFINALNDDQGRLLVPASITLYEDTASSKDYDEKAVTQQLIEDIGPFEEAKKKPLLGIYDLKLKTYLANYYYTYKIYMPPIYGKVKHNTALKAEIDRITGQLEKLNVSQYPDGYYELELEYAKNKDSYETYDLLFGIDVKDGKINLIEYPTDYE</sequence>